<evidence type="ECO:0000256" key="1">
    <source>
        <dbReference type="SAM" id="MobiDB-lite"/>
    </source>
</evidence>
<dbReference type="EMBL" id="KK106376">
    <property type="protein sequence ID" value="KIY91709.1"/>
    <property type="molecule type" value="Genomic_DNA"/>
</dbReference>
<feature type="non-terminal residue" evidence="2">
    <location>
        <position position="1"/>
    </location>
</feature>
<accession>A0A0D2LI63</accession>
<dbReference type="AlphaFoldDB" id="A0A0D2LI63"/>
<dbReference type="RefSeq" id="XP_013890729.1">
    <property type="nucleotide sequence ID" value="XM_014035275.1"/>
</dbReference>
<organism evidence="2 3">
    <name type="scientific">Monoraphidium neglectum</name>
    <dbReference type="NCBI Taxonomy" id="145388"/>
    <lineage>
        <taxon>Eukaryota</taxon>
        <taxon>Viridiplantae</taxon>
        <taxon>Chlorophyta</taxon>
        <taxon>core chlorophytes</taxon>
        <taxon>Chlorophyceae</taxon>
        <taxon>CS clade</taxon>
        <taxon>Sphaeropleales</taxon>
        <taxon>Selenastraceae</taxon>
        <taxon>Monoraphidium</taxon>
    </lineage>
</organism>
<keyword evidence="3" id="KW-1185">Reference proteome</keyword>
<dbReference type="Proteomes" id="UP000054498">
    <property type="component" value="Unassembled WGS sequence"/>
</dbReference>
<feature type="compositionally biased region" description="Gly residues" evidence="1">
    <location>
        <begin position="56"/>
        <end position="68"/>
    </location>
</feature>
<evidence type="ECO:0000313" key="3">
    <source>
        <dbReference type="Proteomes" id="UP000054498"/>
    </source>
</evidence>
<feature type="region of interest" description="Disordered" evidence="1">
    <location>
        <begin position="31"/>
        <end position="74"/>
    </location>
</feature>
<dbReference type="OrthoDB" id="341924at2759"/>
<sequence>VNAVDLPEFPLRHGLRLPPNDQSLVMPNWELAPPGAAGATGQLRGGGARQQQQQAQGGGRGGGSGGGAAAMDLT</sequence>
<evidence type="ECO:0000313" key="2">
    <source>
        <dbReference type="EMBL" id="KIY91709.1"/>
    </source>
</evidence>
<name>A0A0D2LI63_9CHLO</name>
<dbReference type="GeneID" id="25733995"/>
<protein>
    <submittedName>
        <fullName evidence="2">Uncharacterized protein</fullName>
    </submittedName>
</protein>
<proteinExistence type="predicted"/>
<dbReference type="KEGG" id="mng:MNEG_16254"/>
<reference evidence="2 3" key="1">
    <citation type="journal article" date="2013" name="BMC Genomics">
        <title>Reconstruction of the lipid metabolism for the microalga Monoraphidium neglectum from its genome sequence reveals characteristics suitable for biofuel production.</title>
        <authorList>
            <person name="Bogen C."/>
            <person name="Al-Dilaimi A."/>
            <person name="Albersmeier A."/>
            <person name="Wichmann J."/>
            <person name="Grundmann M."/>
            <person name="Rupp O."/>
            <person name="Lauersen K.J."/>
            <person name="Blifernez-Klassen O."/>
            <person name="Kalinowski J."/>
            <person name="Goesmann A."/>
            <person name="Mussgnug J.H."/>
            <person name="Kruse O."/>
        </authorList>
    </citation>
    <scope>NUCLEOTIDE SEQUENCE [LARGE SCALE GENOMIC DNA]</scope>
    <source>
        <strain evidence="2 3">SAG 48.87</strain>
    </source>
</reference>
<gene>
    <name evidence="2" type="ORF">MNEG_16254</name>
</gene>